<name>A0A4C1TUD2_EUMVA</name>
<dbReference type="AlphaFoldDB" id="A0A4C1TUD2"/>
<dbReference type="EMBL" id="BGZK01000087">
    <property type="protein sequence ID" value="GBP17518.1"/>
    <property type="molecule type" value="Genomic_DNA"/>
</dbReference>
<organism evidence="1 2">
    <name type="scientific">Eumeta variegata</name>
    <name type="common">Bagworm moth</name>
    <name type="synonym">Eumeta japonica</name>
    <dbReference type="NCBI Taxonomy" id="151549"/>
    <lineage>
        <taxon>Eukaryota</taxon>
        <taxon>Metazoa</taxon>
        <taxon>Ecdysozoa</taxon>
        <taxon>Arthropoda</taxon>
        <taxon>Hexapoda</taxon>
        <taxon>Insecta</taxon>
        <taxon>Pterygota</taxon>
        <taxon>Neoptera</taxon>
        <taxon>Endopterygota</taxon>
        <taxon>Lepidoptera</taxon>
        <taxon>Glossata</taxon>
        <taxon>Ditrysia</taxon>
        <taxon>Tineoidea</taxon>
        <taxon>Psychidae</taxon>
        <taxon>Oiketicinae</taxon>
        <taxon>Eumeta</taxon>
    </lineage>
</organism>
<gene>
    <name evidence="1" type="ORF">EVAR_8863_1</name>
</gene>
<comment type="caution">
    <text evidence="1">The sequence shown here is derived from an EMBL/GenBank/DDBJ whole genome shotgun (WGS) entry which is preliminary data.</text>
</comment>
<sequence>MFAAVDKTIAPCSRHIRAAVVAQSKERIAPWTGAAVSGPRYNTMRAVKFCVASERNALLPAKSTKALRAAPMIDTALVTEFTYRAVSTAEVDKC</sequence>
<dbReference type="Proteomes" id="UP000299102">
    <property type="component" value="Unassembled WGS sequence"/>
</dbReference>
<accession>A0A4C1TUD2</accession>
<evidence type="ECO:0000313" key="2">
    <source>
        <dbReference type="Proteomes" id="UP000299102"/>
    </source>
</evidence>
<proteinExistence type="predicted"/>
<evidence type="ECO:0000313" key="1">
    <source>
        <dbReference type="EMBL" id="GBP17518.1"/>
    </source>
</evidence>
<protein>
    <submittedName>
        <fullName evidence="1">Uncharacterized protein</fullName>
    </submittedName>
</protein>
<keyword evidence="2" id="KW-1185">Reference proteome</keyword>
<reference evidence="1 2" key="1">
    <citation type="journal article" date="2019" name="Commun. Biol.">
        <title>The bagworm genome reveals a unique fibroin gene that provides high tensile strength.</title>
        <authorList>
            <person name="Kono N."/>
            <person name="Nakamura H."/>
            <person name="Ohtoshi R."/>
            <person name="Tomita M."/>
            <person name="Numata K."/>
            <person name="Arakawa K."/>
        </authorList>
    </citation>
    <scope>NUCLEOTIDE SEQUENCE [LARGE SCALE GENOMIC DNA]</scope>
</reference>